<dbReference type="SUPFAM" id="SSF100950">
    <property type="entry name" value="NagB/RpiA/CoA transferase-like"/>
    <property type="match status" value="1"/>
</dbReference>
<keyword evidence="6" id="KW-1185">Reference proteome</keyword>
<comment type="similarity">
    <text evidence="1 4">Belongs to the 5-formyltetrahydrofolate cyclo-ligase family.</text>
</comment>
<evidence type="ECO:0000313" key="5">
    <source>
        <dbReference type="EMBL" id="GAA0609476.1"/>
    </source>
</evidence>
<evidence type="ECO:0000256" key="2">
    <source>
        <dbReference type="ARBA" id="ARBA00022741"/>
    </source>
</evidence>
<comment type="catalytic activity">
    <reaction evidence="4">
        <text>(6S)-5-formyl-5,6,7,8-tetrahydrofolate + ATP = (6R)-5,10-methenyltetrahydrofolate + ADP + phosphate</text>
        <dbReference type="Rhea" id="RHEA:10488"/>
        <dbReference type="ChEBI" id="CHEBI:30616"/>
        <dbReference type="ChEBI" id="CHEBI:43474"/>
        <dbReference type="ChEBI" id="CHEBI:57455"/>
        <dbReference type="ChEBI" id="CHEBI:57457"/>
        <dbReference type="ChEBI" id="CHEBI:456216"/>
        <dbReference type="EC" id="6.3.3.2"/>
    </reaction>
</comment>
<keyword evidence="3 4" id="KW-0067">ATP-binding</keyword>
<comment type="caution">
    <text evidence="5">The sequence shown here is derived from an EMBL/GenBank/DDBJ whole genome shotgun (WGS) entry which is preliminary data.</text>
</comment>
<dbReference type="EMBL" id="BAAAGA010000001">
    <property type="protein sequence ID" value="GAA0609476.1"/>
    <property type="molecule type" value="Genomic_DNA"/>
</dbReference>
<keyword evidence="4" id="KW-0460">Magnesium</keyword>
<dbReference type="InterPro" id="IPR002698">
    <property type="entry name" value="FTHF_cligase"/>
</dbReference>
<comment type="cofactor">
    <cofactor evidence="4">
        <name>Mg(2+)</name>
        <dbReference type="ChEBI" id="CHEBI:18420"/>
    </cofactor>
</comment>
<dbReference type="Pfam" id="PF01812">
    <property type="entry name" value="5-FTHF_cyc-lig"/>
    <property type="match status" value="1"/>
</dbReference>
<keyword evidence="2 4" id="KW-0547">Nucleotide-binding</keyword>
<keyword evidence="4" id="KW-0479">Metal-binding</keyword>
<dbReference type="RefSeq" id="WP_343788499.1">
    <property type="nucleotide sequence ID" value="NZ_BAAAGA010000001.1"/>
</dbReference>
<dbReference type="Proteomes" id="UP001501352">
    <property type="component" value="Unassembled WGS sequence"/>
</dbReference>
<dbReference type="Gene3D" id="3.40.50.10420">
    <property type="entry name" value="NagB/RpiA/CoA transferase-like"/>
    <property type="match status" value="1"/>
</dbReference>
<accession>A0ABP3RKR3</accession>
<evidence type="ECO:0000313" key="6">
    <source>
        <dbReference type="Proteomes" id="UP001501352"/>
    </source>
</evidence>
<proteinExistence type="inferred from homology"/>
<evidence type="ECO:0000256" key="4">
    <source>
        <dbReference type="RuleBase" id="RU361279"/>
    </source>
</evidence>
<dbReference type="InterPro" id="IPR024185">
    <property type="entry name" value="FTHF_cligase-like_sf"/>
</dbReference>
<protein>
    <recommendedName>
        <fullName evidence="4">5-formyltetrahydrofolate cyclo-ligase</fullName>
        <ecNumber evidence="4">6.3.3.2</ecNumber>
    </recommendedName>
</protein>
<evidence type="ECO:0000256" key="1">
    <source>
        <dbReference type="ARBA" id="ARBA00010638"/>
    </source>
</evidence>
<dbReference type="InterPro" id="IPR037171">
    <property type="entry name" value="NagB/RpiA_transferase-like"/>
</dbReference>
<dbReference type="PIRSF" id="PIRSF006806">
    <property type="entry name" value="FTHF_cligase"/>
    <property type="match status" value="1"/>
</dbReference>
<dbReference type="PANTHER" id="PTHR23407:SF1">
    <property type="entry name" value="5-FORMYLTETRAHYDROFOLATE CYCLO-LIGASE"/>
    <property type="match status" value="1"/>
</dbReference>
<evidence type="ECO:0000256" key="3">
    <source>
        <dbReference type="ARBA" id="ARBA00022840"/>
    </source>
</evidence>
<sequence length="181" mass="19276">MTDKAEIRASMRAQRKRLAGLDPMAASRLAEHVEALPPGDPVAVYRAIGSEIDMDALSLALARQGRDLCLPVVIQPDEAMIFRRWTPGEPLEPDAIGVPAPLPLAEVLSPALILTPMLAFDAAGGRLGQGGGYYDRTFAALPEALRIGVAYAGQQVEGLSLESHDVRLHGVLTEVGYMAVP</sequence>
<gene>
    <name evidence="5" type="ORF">GCM10009422_00300</name>
</gene>
<dbReference type="PANTHER" id="PTHR23407">
    <property type="entry name" value="ATPASE INHIBITOR/5-FORMYLTETRAHYDROFOLATE CYCLO-LIGASE"/>
    <property type="match status" value="1"/>
</dbReference>
<organism evidence="5 6">
    <name type="scientific">Brevundimonas kwangchunensis</name>
    <dbReference type="NCBI Taxonomy" id="322163"/>
    <lineage>
        <taxon>Bacteria</taxon>
        <taxon>Pseudomonadati</taxon>
        <taxon>Pseudomonadota</taxon>
        <taxon>Alphaproteobacteria</taxon>
        <taxon>Caulobacterales</taxon>
        <taxon>Caulobacteraceae</taxon>
        <taxon>Brevundimonas</taxon>
    </lineage>
</organism>
<reference evidence="6" key="1">
    <citation type="journal article" date="2019" name="Int. J. Syst. Evol. Microbiol.">
        <title>The Global Catalogue of Microorganisms (GCM) 10K type strain sequencing project: providing services to taxonomists for standard genome sequencing and annotation.</title>
        <authorList>
            <consortium name="The Broad Institute Genomics Platform"/>
            <consortium name="The Broad Institute Genome Sequencing Center for Infectious Disease"/>
            <person name="Wu L."/>
            <person name="Ma J."/>
        </authorList>
    </citation>
    <scope>NUCLEOTIDE SEQUENCE [LARGE SCALE GENOMIC DNA]</scope>
    <source>
        <strain evidence="6">JCM 12928</strain>
    </source>
</reference>
<dbReference type="EC" id="6.3.3.2" evidence="4"/>
<name>A0ABP3RKR3_9CAUL</name>
<dbReference type="NCBIfam" id="TIGR02727">
    <property type="entry name" value="MTHFS_bact"/>
    <property type="match status" value="1"/>
</dbReference>